<evidence type="ECO:0000256" key="3">
    <source>
        <dbReference type="ARBA" id="ARBA00022729"/>
    </source>
</evidence>
<comment type="similarity">
    <text evidence="2">Belongs to the bacterial solute-binding protein 2 family.</text>
</comment>
<proteinExistence type="inferred from homology"/>
<dbReference type="Proteomes" id="UP000248897">
    <property type="component" value="Chromosome 1"/>
</dbReference>
<keyword evidence="3" id="KW-0732">Signal</keyword>
<gene>
    <name evidence="4" type="primary">rbsB_4</name>
    <name evidence="4" type="ORF">NCTC12961_05960</name>
</gene>
<sequence length="62" mass="6301">MVVVGFDGTADGVKAVEGGKLAATVAQRPDQIGVIGVETADKVLKGEKVPATLPVDLKLVTK</sequence>
<dbReference type="PANTHER" id="PTHR46847">
    <property type="entry name" value="D-ALLOSE-BINDING PERIPLASMIC PROTEIN-RELATED"/>
    <property type="match status" value="1"/>
</dbReference>
<protein>
    <submittedName>
        <fullName evidence="4">D-ribose-binding periplasmic protein</fullName>
    </submittedName>
</protein>
<evidence type="ECO:0000313" key="5">
    <source>
        <dbReference type="Proteomes" id="UP000248897"/>
    </source>
</evidence>
<evidence type="ECO:0000256" key="2">
    <source>
        <dbReference type="ARBA" id="ARBA00007639"/>
    </source>
</evidence>
<dbReference type="PANTHER" id="PTHR46847:SF1">
    <property type="entry name" value="D-ALLOSE-BINDING PERIPLASMIC PROTEIN-RELATED"/>
    <property type="match status" value="1"/>
</dbReference>
<dbReference type="GO" id="GO:0030313">
    <property type="term" value="C:cell envelope"/>
    <property type="evidence" value="ECO:0007669"/>
    <property type="project" value="UniProtKB-SubCell"/>
</dbReference>
<dbReference type="Gene3D" id="3.40.50.2300">
    <property type="match status" value="2"/>
</dbReference>
<evidence type="ECO:0000256" key="1">
    <source>
        <dbReference type="ARBA" id="ARBA00004196"/>
    </source>
</evidence>
<comment type="subcellular location">
    <subcellularLocation>
        <location evidence="1">Cell envelope</location>
    </subcellularLocation>
</comment>
<dbReference type="SUPFAM" id="SSF53822">
    <property type="entry name" value="Periplasmic binding protein-like I"/>
    <property type="match status" value="1"/>
</dbReference>
<organism evidence="4 5">
    <name type="scientific">Serratia plymuthica</name>
    <dbReference type="NCBI Taxonomy" id="82996"/>
    <lineage>
        <taxon>Bacteria</taxon>
        <taxon>Pseudomonadati</taxon>
        <taxon>Pseudomonadota</taxon>
        <taxon>Gammaproteobacteria</taxon>
        <taxon>Enterobacterales</taxon>
        <taxon>Yersiniaceae</taxon>
        <taxon>Serratia</taxon>
    </lineage>
</organism>
<reference evidence="4 5" key="1">
    <citation type="submission" date="2018-06" db="EMBL/GenBank/DDBJ databases">
        <authorList>
            <consortium name="Pathogen Informatics"/>
            <person name="Doyle S."/>
        </authorList>
    </citation>
    <scope>NUCLEOTIDE SEQUENCE [LARGE SCALE GENOMIC DNA]</scope>
    <source>
        <strain evidence="4 5">NCTC12961</strain>
    </source>
</reference>
<dbReference type="InterPro" id="IPR028082">
    <property type="entry name" value="Peripla_BP_I"/>
</dbReference>
<evidence type="ECO:0000313" key="4">
    <source>
        <dbReference type="EMBL" id="SQI47260.1"/>
    </source>
</evidence>
<accession>A0A2X4VPL7</accession>
<dbReference type="AlphaFoldDB" id="A0A2X4VPL7"/>
<name>A0A2X4VPL7_SERPL</name>
<dbReference type="EMBL" id="LS483469">
    <property type="protein sequence ID" value="SQI47260.1"/>
    <property type="molecule type" value="Genomic_DNA"/>
</dbReference>